<sequence length="366" mass="41059">MREEEWLDEKIRACPIYEPGLPIETVARNLGLDPAKIVKLASNENPLGPSPRAVEAVSRCLQSLHDYPDGGTFRFREKLSQKLGLDPSQILPGNGSNEILEMLATAYLKPGQNAVFGQYGFVVYRLATLHAKAEMRPAAMPDLVHDLDKMRELIDEDTRLVFLANPNNPTGDFLEPEKIISFVKSLPEQVLFCLDEAYVDYSEDPVDLRPLIREGRRVICMRTFSKIHGLAGLRIGYAYSTPEVIANLQRVRQPFNVSSAAQAGALGALDDEEHQIKTRKLNRESLDYLEGALQSLGVPVRRTQANFVLIEVPSGKDCFDSLLREGVIVRPLGGYGLPKHIRVSTGTMEQNQLFMEVFSRWFHNLK</sequence>
<dbReference type="InterPro" id="IPR004839">
    <property type="entry name" value="Aminotransferase_I/II_large"/>
</dbReference>
<dbReference type="HAMAP" id="MF_01023">
    <property type="entry name" value="HisC_aminotrans_2"/>
    <property type="match status" value="1"/>
</dbReference>
<dbReference type="InterPro" id="IPR015424">
    <property type="entry name" value="PyrdxlP-dep_Trfase"/>
</dbReference>
<dbReference type="EMBL" id="JACHVA010000053">
    <property type="protein sequence ID" value="MBC2601414.1"/>
    <property type="molecule type" value="Genomic_DNA"/>
</dbReference>
<keyword evidence="6 9" id="KW-0808">Transferase</keyword>
<dbReference type="CDD" id="cd00609">
    <property type="entry name" value="AAT_like"/>
    <property type="match status" value="1"/>
</dbReference>
<reference evidence="11 12" key="1">
    <citation type="submission" date="2020-07" db="EMBL/GenBank/DDBJ databases">
        <authorList>
            <person name="Feng X."/>
        </authorList>
    </citation>
    <scope>NUCLEOTIDE SEQUENCE [LARGE SCALE GENOMIC DNA]</scope>
    <source>
        <strain evidence="11 12">JCM14086</strain>
    </source>
</reference>
<dbReference type="Pfam" id="PF00155">
    <property type="entry name" value="Aminotran_1_2"/>
    <property type="match status" value="1"/>
</dbReference>
<evidence type="ECO:0000256" key="4">
    <source>
        <dbReference type="ARBA" id="ARBA00011738"/>
    </source>
</evidence>
<dbReference type="InterPro" id="IPR050106">
    <property type="entry name" value="HistidinolP_aminotransfase"/>
</dbReference>
<dbReference type="Gene3D" id="3.90.1150.10">
    <property type="entry name" value="Aspartate Aminotransferase, domain 1"/>
    <property type="match status" value="1"/>
</dbReference>
<evidence type="ECO:0000256" key="6">
    <source>
        <dbReference type="ARBA" id="ARBA00022679"/>
    </source>
</evidence>
<dbReference type="InterPro" id="IPR015422">
    <property type="entry name" value="PyrdxlP-dep_Trfase_small"/>
</dbReference>
<keyword evidence="12" id="KW-1185">Reference proteome</keyword>
<dbReference type="Proteomes" id="UP000525652">
    <property type="component" value="Unassembled WGS sequence"/>
</dbReference>
<evidence type="ECO:0000256" key="1">
    <source>
        <dbReference type="ARBA" id="ARBA00001933"/>
    </source>
</evidence>
<evidence type="ECO:0000256" key="5">
    <source>
        <dbReference type="ARBA" id="ARBA00022576"/>
    </source>
</evidence>
<gene>
    <name evidence="9" type="primary">hisC</name>
    <name evidence="11" type="ORF">H5P30_06445</name>
</gene>
<dbReference type="InterPro" id="IPR015421">
    <property type="entry name" value="PyrdxlP-dep_Trfase_major"/>
</dbReference>
<dbReference type="NCBIfam" id="TIGR01141">
    <property type="entry name" value="hisC"/>
    <property type="match status" value="1"/>
</dbReference>
<dbReference type="GO" id="GO:0030170">
    <property type="term" value="F:pyridoxal phosphate binding"/>
    <property type="evidence" value="ECO:0007669"/>
    <property type="project" value="InterPro"/>
</dbReference>
<dbReference type="Gene3D" id="3.40.640.10">
    <property type="entry name" value="Type I PLP-dependent aspartate aminotransferase-like (Major domain)"/>
    <property type="match status" value="1"/>
</dbReference>
<feature type="domain" description="Aminotransferase class I/classII large" evidence="10">
    <location>
        <begin position="36"/>
        <end position="356"/>
    </location>
</feature>
<dbReference type="EC" id="2.6.1.9" evidence="9"/>
<feature type="modified residue" description="N6-(pyridoxal phosphate)lysine" evidence="9">
    <location>
        <position position="226"/>
    </location>
</feature>
<keyword evidence="9" id="KW-0028">Amino-acid biosynthesis</keyword>
<proteinExistence type="inferred from homology"/>
<keyword evidence="9" id="KW-0368">Histidine biosynthesis</keyword>
<dbReference type="UniPathway" id="UPA00031">
    <property type="reaction ID" value="UER00012"/>
</dbReference>
<accession>A0A7X1E3W5</accession>
<comment type="catalytic activity">
    <reaction evidence="8 9">
        <text>L-histidinol phosphate + 2-oxoglutarate = 3-(imidazol-4-yl)-2-oxopropyl phosphate + L-glutamate</text>
        <dbReference type="Rhea" id="RHEA:23744"/>
        <dbReference type="ChEBI" id="CHEBI:16810"/>
        <dbReference type="ChEBI" id="CHEBI:29985"/>
        <dbReference type="ChEBI" id="CHEBI:57766"/>
        <dbReference type="ChEBI" id="CHEBI:57980"/>
        <dbReference type="EC" id="2.6.1.9"/>
    </reaction>
</comment>
<dbReference type="PANTHER" id="PTHR43643:SF3">
    <property type="entry name" value="HISTIDINOL-PHOSPHATE AMINOTRANSFERASE"/>
    <property type="match status" value="1"/>
</dbReference>
<evidence type="ECO:0000256" key="3">
    <source>
        <dbReference type="ARBA" id="ARBA00007970"/>
    </source>
</evidence>
<dbReference type="GO" id="GO:0000105">
    <property type="term" value="P:L-histidine biosynthetic process"/>
    <property type="evidence" value="ECO:0007669"/>
    <property type="project" value="UniProtKB-UniRule"/>
</dbReference>
<comment type="similarity">
    <text evidence="3 9">Belongs to the class-II pyridoxal-phosphate-dependent aminotransferase family. Histidinol-phosphate aminotransferase subfamily.</text>
</comment>
<dbReference type="AlphaFoldDB" id="A0A7X1E3W5"/>
<keyword evidence="5 9" id="KW-0032">Aminotransferase</keyword>
<comment type="subunit">
    <text evidence="4 9">Homodimer.</text>
</comment>
<dbReference type="GO" id="GO:0004400">
    <property type="term" value="F:histidinol-phosphate transaminase activity"/>
    <property type="evidence" value="ECO:0007669"/>
    <property type="project" value="UniProtKB-UniRule"/>
</dbReference>
<dbReference type="InterPro" id="IPR005861">
    <property type="entry name" value="HisP_aminotrans"/>
</dbReference>
<organism evidence="11 12">
    <name type="scientific">Puniceicoccus vermicola</name>
    <dbReference type="NCBI Taxonomy" id="388746"/>
    <lineage>
        <taxon>Bacteria</taxon>
        <taxon>Pseudomonadati</taxon>
        <taxon>Verrucomicrobiota</taxon>
        <taxon>Opitutia</taxon>
        <taxon>Puniceicoccales</taxon>
        <taxon>Puniceicoccaceae</taxon>
        <taxon>Puniceicoccus</taxon>
    </lineage>
</organism>
<evidence type="ECO:0000256" key="8">
    <source>
        <dbReference type="ARBA" id="ARBA00047481"/>
    </source>
</evidence>
<evidence type="ECO:0000256" key="2">
    <source>
        <dbReference type="ARBA" id="ARBA00005011"/>
    </source>
</evidence>
<dbReference type="PANTHER" id="PTHR43643">
    <property type="entry name" value="HISTIDINOL-PHOSPHATE AMINOTRANSFERASE 2"/>
    <property type="match status" value="1"/>
</dbReference>
<evidence type="ECO:0000256" key="9">
    <source>
        <dbReference type="HAMAP-Rule" id="MF_01023"/>
    </source>
</evidence>
<name>A0A7X1E3W5_9BACT</name>
<keyword evidence="7 9" id="KW-0663">Pyridoxal phosphate</keyword>
<protein>
    <recommendedName>
        <fullName evidence="9">Histidinol-phosphate aminotransferase</fullName>
        <ecNumber evidence="9">2.6.1.9</ecNumber>
    </recommendedName>
    <alternativeName>
        <fullName evidence="9">Imidazole acetol-phosphate transaminase</fullName>
    </alternativeName>
</protein>
<dbReference type="RefSeq" id="WP_185692129.1">
    <property type="nucleotide sequence ID" value="NZ_JACHVA010000053.1"/>
</dbReference>
<comment type="cofactor">
    <cofactor evidence="1 9">
        <name>pyridoxal 5'-phosphate</name>
        <dbReference type="ChEBI" id="CHEBI:597326"/>
    </cofactor>
</comment>
<evidence type="ECO:0000259" key="10">
    <source>
        <dbReference type="Pfam" id="PF00155"/>
    </source>
</evidence>
<comment type="pathway">
    <text evidence="2 9">Amino-acid biosynthesis; L-histidine biosynthesis; L-histidine from 5-phospho-alpha-D-ribose 1-diphosphate: step 7/9.</text>
</comment>
<comment type="caution">
    <text evidence="11">The sequence shown here is derived from an EMBL/GenBank/DDBJ whole genome shotgun (WGS) entry which is preliminary data.</text>
</comment>
<evidence type="ECO:0000313" key="11">
    <source>
        <dbReference type="EMBL" id="MBC2601414.1"/>
    </source>
</evidence>
<evidence type="ECO:0000256" key="7">
    <source>
        <dbReference type="ARBA" id="ARBA00022898"/>
    </source>
</evidence>
<evidence type="ECO:0000313" key="12">
    <source>
        <dbReference type="Proteomes" id="UP000525652"/>
    </source>
</evidence>
<dbReference type="SUPFAM" id="SSF53383">
    <property type="entry name" value="PLP-dependent transferases"/>
    <property type="match status" value="1"/>
</dbReference>